<evidence type="ECO:0000256" key="2">
    <source>
        <dbReference type="ARBA" id="ARBA00022490"/>
    </source>
</evidence>
<evidence type="ECO:0000313" key="9">
    <source>
        <dbReference type="EMBL" id="CEM41700.1"/>
    </source>
</evidence>
<dbReference type="GO" id="GO:0051231">
    <property type="term" value="P:spindle elongation"/>
    <property type="evidence" value="ECO:0007669"/>
    <property type="project" value="TreeGrafter"/>
</dbReference>
<feature type="compositionally biased region" description="Polar residues" evidence="7">
    <location>
        <begin position="215"/>
        <end position="225"/>
    </location>
</feature>
<dbReference type="InterPro" id="IPR036961">
    <property type="entry name" value="Kinesin_motor_dom_sf"/>
</dbReference>
<dbReference type="PANTHER" id="PTHR47969:SF15">
    <property type="entry name" value="CHROMOSOME-ASSOCIATED KINESIN KIF4A-RELATED"/>
    <property type="match status" value="1"/>
</dbReference>
<feature type="region of interest" description="Disordered" evidence="7">
    <location>
        <begin position="309"/>
        <end position="330"/>
    </location>
</feature>
<evidence type="ECO:0000256" key="6">
    <source>
        <dbReference type="PROSITE-ProRule" id="PRU00283"/>
    </source>
</evidence>
<dbReference type="PANTHER" id="PTHR47969">
    <property type="entry name" value="CHROMOSOME-ASSOCIATED KINESIN KIF4A-RELATED"/>
    <property type="match status" value="1"/>
</dbReference>
<comment type="similarity">
    <text evidence="6">Belongs to the TRAFAC class myosin-kinesin ATPase superfamily. Kinesin family.</text>
</comment>
<accession>A0A0G4HCE9</accession>
<evidence type="ECO:0000256" key="3">
    <source>
        <dbReference type="ARBA" id="ARBA00022741"/>
    </source>
</evidence>
<keyword evidence="5" id="KW-0175">Coiled coil</keyword>
<feature type="compositionally biased region" description="Basic and acidic residues" evidence="7">
    <location>
        <begin position="63"/>
        <end position="82"/>
    </location>
</feature>
<dbReference type="SUPFAM" id="SSF52540">
    <property type="entry name" value="P-loop containing nucleoside triphosphate hydrolases"/>
    <property type="match status" value="1"/>
</dbReference>
<organism evidence="9">
    <name type="scientific">Chromera velia CCMP2878</name>
    <dbReference type="NCBI Taxonomy" id="1169474"/>
    <lineage>
        <taxon>Eukaryota</taxon>
        <taxon>Sar</taxon>
        <taxon>Alveolata</taxon>
        <taxon>Colpodellida</taxon>
        <taxon>Chromeraceae</taxon>
        <taxon>Chromera</taxon>
    </lineage>
</organism>
<proteinExistence type="inferred from homology"/>
<feature type="region of interest" description="Disordered" evidence="7">
    <location>
        <begin position="1"/>
        <end position="168"/>
    </location>
</feature>
<dbReference type="SMART" id="SM00129">
    <property type="entry name" value="KISc"/>
    <property type="match status" value="1"/>
</dbReference>
<dbReference type="Gene3D" id="3.40.850.10">
    <property type="entry name" value="Kinesin motor domain"/>
    <property type="match status" value="1"/>
</dbReference>
<feature type="binding site" evidence="6">
    <location>
        <begin position="284"/>
        <end position="291"/>
    </location>
    <ligand>
        <name>ATP</name>
        <dbReference type="ChEBI" id="CHEBI:30616"/>
    </ligand>
</feature>
<keyword evidence="4 6" id="KW-0067">ATP-binding</keyword>
<dbReference type="GO" id="GO:0007052">
    <property type="term" value="P:mitotic spindle organization"/>
    <property type="evidence" value="ECO:0007669"/>
    <property type="project" value="TreeGrafter"/>
</dbReference>
<dbReference type="GO" id="GO:0008017">
    <property type="term" value="F:microtubule binding"/>
    <property type="evidence" value="ECO:0007669"/>
    <property type="project" value="InterPro"/>
</dbReference>
<dbReference type="InterPro" id="IPR001752">
    <property type="entry name" value="Kinesin_motor_dom"/>
</dbReference>
<keyword evidence="2" id="KW-0963">Cytoplasm</keyword>
<name>A0A0G4HCE9_9ALVE</name>
<protein>
    <recommendedName>
        <fullName evidence="8">Kinesin motor domain-containing protein</fullName>
    </recommendedName>
</protein>
<evidence type="ECO:0000256" key="4">
    <source>
        <dbReference type="ARBA" id="ARBA00022840"/>
    </source>
</evidence>
<evidence type="ECO:0000256" key="5">
    <source>
        <dbReference type="ARBA" id="ARBA00023054"/>
    </source>
</evidence>
<dbReference type="AlphaFoldDB" id="A0A0G4HCE9"/>
<feature type="region of interest" description="Disordered" evidence="7">
    <location>
        <begin position="204"/>
        <end position="232"/>
    </location>
</feature>
<evidence type="ECO:0000256" key="1">
    <source>
        <dbReference type="ARBA" id="ARBA00004496"/>
    </source>
</evidence>
<dbReference type="EMBL" id="CDMZ01002290">
    <property type="protein sequence ID" value="CEM41700.1"/>
    <property type="molecule type" value="Genomic_DNA"/>
</dbReference>
<feature type="compositionally biased region" description="Low complexity" evidence="7">
    <location>
        <begin position="318"/>
        <end position="330"/>
    </location>
</feature>
<dbReference type="GO" id="GO:0007018">
    <property type="term" value="P:microtubule-based movement"/>
    <property type="evidence" value="ECO:0007669"/>
    <property type="project" value="InterPro"/>
</dbReference>
<keyword evidence="3 6" id="KW-0547">Nucleotide-binding</keyword>
<dbReference type="InterPro" id="IPR027417">
    <property type="entry name" value="P-loop_NTPase"/>
</dbReference>
<dbReference type="GO" id="GO:0005875">
    <property type="term" value="C:microtubule associated complex"/>
    <property type="evidence" value="ECO:0007669"/>
    <property type="project" value="TreeGrafter"/>
</dbReference>
<gene>
    <name evidence="9" type="ORF">Cvel_6335</name>
</gene>
<dbReference type="PROSITE" id="PS50067">
    <property type="entry name" value="KINESIN_MOTOR_2"/>
    <property type="match status" value="1"/>
</dbReference>
<feature type="domain" description="Kinesin motor" evidence="8">
    <location>
        <begin position="192"/>
        <end position="438"/>
    </location>
</feature>
<reference evidence="9" key="1">
    <citation type="submission" date="2014-11" db="EMBL/GenBank/DDBJ databases">
        <authorList>
            <person name="Otto D Thomas"/>
            <person name="Naeem Raeece"/>
        </authorList>
    </citation>
    <scope>NUCLEOTIDE SEQUENCE</scope>
</reference>
<dbReference type="GO" id="GO:0003777">
    <property type="term" value="F:microtubule motor activity"/>
    <property type="evidence" value="ECO:0007669"/>
    <property type="project" value="InterPro"/>
</dbReference>
<evidence type="ECO:0000256" key="7">
    <source>
        <dbReference type="SAM" id="MobiDB-lite"/>
    </source>
</evidence>
<dbReference type="InterPro" id="IPR027640">
    <property type="entry name" value="Kinesin-like_fam"/>
</dbReference>
<dbReference type="GO" id="GO:0005524">
    <property type="term" value="F:ATP binding"/>
    <property type="evidence" value="ECO:0007669"/>
    <property type="project" value="UniProtKB-UniRule"/>
</dbReference>
<sequence length="541" mass="57892">MASKPAAGSAFKHARRIYGSSAKDVPGGTVGKSRLLKESEKLRKSASSGPSPPNLLNETGDFGTKEKDLKGKENEKEKEKVLSRSLLNHLPSMSTGDGDPSWRDTPEEDASTFCCTSEKTNGNDRDSQGRSLTVGSEISVGQSPLQAERSGESGEGAASGNNSLQPPSLFVGMARASESAPPLCELPGTRKGCSVVVRIRPESEVEARAGGDLSTRPSAGQSASAQRGGEGAGVSVVLPESDYDFHFDGVFNMNTTQGEFYSETMGGIPRALLEGYNAAVITYGQTGAGKTFSMLGPMEEMQPGGVVGGAGGAGQKRSVAPSSSSGSVSALGALRDPVSRGAAPRLLEEVFTLIRRRETDVRFEVRASFIEIYNERVQDLLTPSRDNLKIRENRETGKVRAEATEVPVSSCADALSVLETGVANRVQAHTKSNACSSRLSWKKFAQLPDWSEGEIDVHGELEPVQISFDFHRQVWSHRSSLGGNRGGCKVVSDPPSGLGQLRLSQFLNAVTSPVILNWNWKKSFEGSEVNETDWFVVPWMF</sequence>
<feature type="compositionally biased region" description="Polar residues" evidence="7">
    <location>
        <begin position="45"/>
        <end position="57"/>
    </location>
</feature>
<dbReference type="GO" id="GO:0005737">
    <property type="term" value="C:cytoplasm"/>
    <property type="evidence" value="ECO:0007669"/>
    <property type="project" value="UniProtKB-SubCell"/>
</dbReference>
<dbReference type="Pfam" id="PF00225">
    <property type="entry name" value="Kinesin"/>
    <property type="match status" value="1"/>
</dbReference>
<dbReference type="VEuPathDB" id="CryptoDB:Cvel_6335"/>
<feature type="compositionally biased region" description="Polar residues" evidence="7">
    <location>
        <begin position="129"/>
        <end position="145"/>
    </location>
</feature>
<evidence type="ECO:0000259" key="8">
    <source>
        <dbReference type="PROSITE" id="PS50067"/>
    </source>
</evidence>
<keyword evidence="6" id="KW-0505">Motor protein</keyword>
<dbReference type="PhylomeDB" id="A0A0G4HCE9"/>
<comment type="subcellular location">
    <subcellularLocation>
        <location evidence="1">Cytoplasm</location>
    </subcellularLocation>
</comment>